<dbReference type="PANTHER" id="PTHR10073:SF41">
    <property type="entry name" value="MISMATCH REPAIR PROTEIN, PUTATIVE (AFU_ORTHOLOGUE AFUA_8G05820)-RELATED"/>
    <property type="match status" value="1"/>
</dbReference>
<dbReference type="SMART" id="SM01340">
    <property type="entry name" value="DNA_mis_repair"/>
    <property type="match status" value="1"/>
</dbReference>
<evidence type="ECO:0000256" key="1">
    <source>
        <dbReference type="ARBA" id="ARBA00006082"/>
    </source>
</evidence>
<organism evidence="5 6">
    <name type="scientific">Massariosphaeria phaeospora</name>
    <dbReference type="NCBI Taxonomy" id="100035"/>
    <lineage>
        <taxon>Eukaryota</taxon>
        <taxon>Fungi</taxon>
        <taxon>Dikarya</taxon>
        <taxon>Ascomycota</taxon>
        <taxon>Pezizomycotina</taxon>
        <taxon>Dothideomycetes</taxon>
        <taxon>Pleosporomycetidae</taxon>
        <taxon>Pleosporales</taxon>
        <taxon>Pleosporales incertae sedis</taxon>
        <taxon>Massariosphaeria</taxon>
    </lineage>
</organism>
<dbReference type="GO" id="GO:0006298">
    <property type="term" value="P:mismatch repair"/>
    <property type="evidence" value="ECO:0007669"/>
    <property type="project" value="InterPro"/>
</dbReference>
<feature type="region of interest" description="Disordered" evidence="3">
    <location>
        <begin position="358"/>
        <end position="409"/>
    </location>
</feature>
<feature type="compositionally biased region" description="Basic residues" evidence="3">
    <location>
        <begin position="815"/>
        <end position="829"/>
    </location>
</feature>
<dbReference type="InterPro" id="IPR002099">
    <property type="entry name" value="MutL/Mlh/PMS"/>
</dbReference>
<feature type="region of interest" description="Disordered" evidence="3">
    <location>
        <begin position="521"/>
        <end position="700"/>
    </location>
</feature>
<dbReference type="EMBL" id="JAADJZ010000016">
    <property type="protein sequence ID" value="KAF2869505.1"/>
    <property type="molecule type" value="Genomic_DNA"/>
</dbReference>
<dbReference type="SUPFAM" id="SSF55874">
    <property type="entry name" value="ATPase domain of HSP90 chaperone/DNA topoisomerase II/histidine kinase"/>
    <property type="match status" value="1"/>
</dbReference>
<keyword evidence="2" id="KW-0227">DNA damage</keyword>
<feature type="compositionally biased region" description="Basic and acidic residues" evidence="3">
    <location>
        <begin position="390"/>
        <end position="409"/>
    </location>
</feature>
<reference evidence="5 6" key="1">
    <citation type="submission" date="2020-01" db="EMBL/GenBank/DDBJ databases">
        <authorList>
            <consortium name="DOE Joint Genome Institute"/>
            <person name="Haridas S."/>
            <person name="Albert R."/>
            <person name="Binder M."/>
            <person name="Bloem J."/>
            <person name="Labutti K."/>
            <person name="Salamov A."/>
            <person name="Andreopoulos B."/>
            <person name="Baker S.E."/>
            <person name="Barry K."/>
            <person name="Bills G."/>
            <person name="Bluhm B.H."/>
            <person name="Cannon C."/>
            <person name="Castanera R."/>
            <person name="Culley D.E."/>
            <person name="Daum C."/>
            <person name="Ezra D."/>
            <person name="Gonzalez J.B."/>
            <person name="Henrissat B."/>
            <person name="Kuo A."/>
            <person name="Liang C."/>
            <person name="Lipzen A."/>
            <person name="Lutzoni F."/>
            <person name="Magnuson J."/>
            <person name="Mondo S."/>
            <person name="Nolan M."/>
            <person name="Ohm R."/>
            <person name="Pangilinan J."/>
            <person name="Park H.-J.H."/>
            <person name="Ramirez L."/>
            <person name="Alfaro M."/>
            <person name="Sun H."/>
            <person name="Tritt A."/>
            <person name="Yoshinaga Y."/>
            <person name="Zwiers L.-H.L."/>
            <person name="Turgeon B.G."/>
            <person name="Goodwin S.B."/>
            <person name="Spatafora J.W."/>
            <person name="Crous P.W."/>
            <person name="Grigoriev I.V."/>
        </authorList>
    </citation>
    <scope>NUCLEOTIDE SEQUENCE [LARGE SCALE GENOMIC DNA]</scope>
    <source>
        <strain evidence="5 6">CBS 611.86</strain>
    </source>
</reference>
<proteinExistence type="inferred from homology"/>
<dbReference type="NCBIfam" id="TIGR00585">
    <property type="entry name" value="mutl"/>
    <property type="match status" value="1"/>
</dbReference>
<feature type="compositionally biased region" description="Polar residues" evidence="3">
    <location>
        <begin position="725"/>
        <end position="737"/>
    </location>
</feature>
<dbReference type="GO" id="GO:0061982">
    <property type="term" value="P:meiosis I cell cycle process"/>
    <property type="evidence" value="ECO:0007669"/>
    <property type="project" value="UniProtKB-ARBA"/>
</dbReference>
<dbReference type="PANTHER" id="PTHR10073">
    <property type="entry name" value="DNA MISMATCH REPAIR PROTEIN MLH, PMS, MUTL"/>
    <property type="match status" value="1"/>
</dbReference>
<dbReference type="InterPro" id="IPR020568">
    <property type="entry name" value="Ribosomal_Su5_D2-typ_SF"/>
</dbReference>
<dbReference type="InterPro" id="IPR014721">
    <property type="entry name" value="Ribsml_uS5_D2-typ_fold_subgr"/>
</dbReference>
<protein>
    <recommendedName>
        <fullName evidence="4">DNA mismatch repair protein S5 domain-containing protein</fullName>
    </recommendedName>
</protein>
<dbReference type="Gene3D" id="3.30.230.10">
    <property type="match status" value="1"/>
</dbReference>
<comment type="caution">
    <text evidence="5">The sequence shown here is derived from an EMBL/GenBank/DDBJ whole genome shotgun (WGS) entry which is preliminary data.</text>
</comment>
<dbReference type="Pfam" id="PF01119">
    <property type="entry name" value="DNA_mis_repair"/>
    <property type="match status" value="1"/>
</dbReference>
<dbReference type="CDD" id="cd03485">
    <property type="entry name" value="MutL_Trans_hPMS_1_like"/>
    <property type="match status" value="1"/>
</dbReference>
<evidence type="ECO:0000313" key="6">
    <source>
        <dbReference type="Proteomes" id="UP000481861"/>
    </source>
</evidence>
<dbReference type="Pfam" id="PF13589">
    <property type="entry name" value="HATPase_c_3"/>
    <property type="match status" value="1"/>
</dbReference>
<dbReference type="GO" id="GO:0005524">
    <property type="term" value="F:ATP binding"/>
    <property type="evidence" value="ECO:0007669"/>
    <property type="project" value="InterPro"/>
</dbReference>
<feature type="domain" description="DNA mismatch repair protein S5" evidence="4">
    <location>
        <begin position="229"/>
        <end position="356"/>
    </location>
</feature>
<dbReference type="GO" id="GO:0032389">
    <property type="term" value="C:MutLalpha complex"/>
    <property type="evidence" value="ECO:0007669"/>
    <property type="project" value="TreeGrafter"/>
</dbReference>
<sequence>MSDSLGAASLPGIVALPPSTVRQIGSSQVLVDPSSVVKELIDNALDGRATAVFVDIVTNTIDSIQVKDNGHGIPAEDRALVCRRYCTSKIRDFLDLREVGGKWLGFRGEAMASMAEMSGTIEITTRVEGERAAVLLKYGRDGELVLAKSGSHPVGTTVKITDFFKSFPVRKQDALKHSSKWLAKIRRLMQSYAFARPTVRFGLRVLKAKSDKVNFTYAPKPTANVEDVAFKVIGRECASQCEWTALETDGYEIHAFLPKPTASAAMIANEGAFLSIDSRPVSTRGTSKQIVAKFKERLRKANLALASVKDPFICLNIICPPDSYDPNIEPAKDDVLFEDEALVVSAVDKLLQSFYPEAPAVVEEDEPSTSAQQPRRSDELIPMPSSESFPVHEDSVQDEVDHLNTTPRKEPARWRSNMYGIDEEDLDLLSSENQPPVIEEEEEEERRSAAVSNPWTIAKMNATIKPRKSANNGQLMTPAKSRLDAATSSSSPSNAFTSPTATMEPLSRQNVLRSRIDDELERSIQRLSPPYVDTTDQPEGSRDDEVALLQNRQQFSAPSPQRSRTFSPGFQLQAKIPPSEISQSERPCTAPTNALGTPLDRIPVGNPTPRRSQRKQHPFKTPSRVQQRNNASWSGQPTSGPDRSSNPPPRAKKRAPPPFQARANSSSPLKAVMSTADRQPDTSLFPENINNNSNSNVNSDIRTFFGANRATNQRQRGESNEGHHTSPSFAPVNSSAQDAPYGFRASKTRTRLPLDDHPDDDNATPEPRNIVDQLRPYADREAPSLGPGSSSHTEDRTETPDTPAPSSHFATAGPSRRRSTNNRSRRRSTLSHLPLERTPPASATHTLTLTLGLSIPAIAHLTRTLDMAHNSAAWGCAAEDAYDELRSPGIMRDRVLEWVGVIDGVLGGGMRGWKGWM</sequence>
<gene>
    <name evidence="5" type="ORF">BDV95DRAFT_596496</name>
</gene>
<feature type="compositionally biased region" description="Polar residues" evidence="3">
    <location>
        <begin position="623"/>
        <end position="645"/>
    </location>
</feature>
<dbReference type="InterPro" id="IPR036890">
    <property type="entry name" value="HATPase_C_sf"/>
</dbReference>
<dbReference type="GO" id="GO:0030983">
    <property type="term" value="F:mismatched DNA binding"/>
    <property type="evidence" value="ECO:0007669"/>
    <property type="project" value="InterPro"/>
</dbReference>
<feature type="compositionally biased region" description="Low complexity" evidence="3">
    <location>
        <begin position="485"/>
        <end position="502"/>
    </location>
</feature>
<evidence type="ECO:0000256" key="3">
    <source>
        <dbReference type="SAM" id="MobiDB-lite"/>
    </source>
</evidence>
<name>A0A7C8MKQ8_9PLEO</name>
<evidence type="ECO:0000256" key="2">
    <source>
        <dbReference type="ARBA" id="ARBA00022763"/>
    </source>
</evidence>
<feature type="compositionally biased region" description="Polar residues" evidence="3">
    <location>
        <begin position="550"/>
        <end position="570"/>
    </location>
</feature>
<feature type="region of interest" description="Disordered" evidence="3">
    <location>
        <begin position="430"/>
        <end position="450"/>
    </location>
</feature>
<feature type="region of interest" description="Disordered" evidence="3">
    <location>
        <begin position="712"/>
        <end position="841"/>
    </location>
</feature>
<dbReference type="AlphaFoldDB" id="A0A7C8MKQ8"/>
<dbReference type="SUPFAM" id="SSF54211">
    <property type="entry name" value="Ribosomal protein S5 domain 2-like"/>
    <property type="match status" value="1"/>
</dbReference>
<feature type="compositionally biased region" description="Polar residues" evidence="3">
    <location>
        <begin position="580"/>
        <end position="595"/>
    </location>
</feature>
<comment type="similarity">
    <text evidence="1">Belongs to the DNA mismatch repair MutL/HexB family.</text>
</comment>
<feature type="compositionally biased region" description="Low complexity" evidence="3">
    <location>
        <begin position="688"/>
        <end position="699"/>
    </location>
</feature>
<dbReference type="Proteomes" id="UP000481861">
    <property type="component" value="Unassembled WGS sequence"/>
</dbReference>
<evidence type="ECO:0000313" key="5">
    <source>
        <dbReference type="EMBL" id="KAF2869505.1"/>
    </source>
</evidence>
<dbReference type="Gene3D" id="3.30.565.10">
    <property type="entry name" value="Histidine kinase-like ATPase, C-terminal domain"/>
    <property type="match status" value="1"/>
</dbReference>
<feature type="compositionally biased region" description="Basic and acidic residues" evidence="3">
    <location>
        <begin position="715"/>
        <end position="724"/>
    </location>
</feature>
<dbReference type="OrthoDB" id="10263226at2759"/>
<keyword evidence="6" id="KW-1185">Reference proteome</keyword>
<dbReference type="InterPro" id="IPR013507">
    <property type="entry name" value="DNA_mismatch_S5_2-like"/>
</dbReference>
<dbReference type="GO" id="GO:0140664">
    <property type="term" value="F:ATP-dependent DNA damage sensor activity"/>
    <property type="evidence" value="ECO:0007669"/>
    <property type="project" value="InterPro"/>
</dbReference>
<dbReference type="GO" id="GO:0016887">
    <property type="term" value="F:ATP hydrolysis activity"/>
    <property type="evidence" value="ECO:0007669"/>
    <property type="project" value="InterPro"/>
</dbReference>
<evidence type="ECO:0000259" key="4">
    <source>
        <dbReference type="SMART" id="SM01340"/>
    </source>
</evidence>
<dbReference type="InterPro" id="IPR038973">
    <property type="entry name" value="MutL/Mlh/Pms-like"/>
</dbReference>
<accession>A0A7C8MKQ8</accession>
<feature type="region of interest" description="Disordered" evidence="3">
    <location>
        <begin position="480"/>
        <end position="509"/>
    </location>
</feature>
<dbReference type="FunFam" id="3.30.565.10:FF:000017">
    <property type="entry name" value="PMS1 homolog 1, mismatch repair system component"/>
    <property type="match status" value="1"/>
</dbReference>